<organism evidence="1 2">
    <name type="scientific">Dryococelus australis</name>
    <dbReference type="NCBI Taxonomy" id="614101"/>
    <lineage>
        <taxon>Eukaryota</taxon>
        <taxon>Metazoa</taxon>
        <taxon>Ecdysozoa</taxon>
        <taxon>Arthropoda</taxon>
        <taxon>Hexapoda</taxon>
        <taxon>Insecta</taxon>
        <taxon>Pterygota</taxon>
        <taxon>Neoptera</taxon>
        <taxon>Polyneoptera</taxon>
        <taxon>Phasmatodea</taxon>
        <taxon>Verophasmatodea</taxon>
        <taxon>Anareolatae</taxon>
        <taxon>Phasmatidae</taxon>
        <taxon>Eurycanthinae</taxon>
        <taxon>Dryococelus</taxon>
    </lineage>
</organism>
<proteinExistence type="predicted"/>
<evidence type="ECO:0000313" key="2">
    <source>
        <dbReference type="Proteomes" id="UP001159363"/>
    </source>
</evidence>
<accession>A0ABQ9HRG2</accession>
<comment type="caution">
    <text evidence="1">The sequence shown here is derived from an EMBL/GenBank/DDBJ whole genome shotgun (WGS) entry which is preliminary data.</text>
</comment>
<evidence type="ECO:0000313" key="1">
    <source>
        <dbReference type="EMBL" id="KAJ8886969.1"/>
    </source>
</evidence>
<dbReference type="EMBL" id="JARBHB010000004">
    <property type="protein sequence ID" value="KAJ8886969.1"/>
    <property type="molecule type" value="Genomic_DNA"/>
</dbReference>
<gene>
    <name evidence="1" type="ORF">PR048_013183</name>
</gene>
<reference evidence="1 2" key="1">
    <citation type="submission" date="2023-02" db="EMBL/GenBank/DDBJ databases">
        <title>LHISI_Scaffold_Assembly.</title>
        <authorList>
            <person name="Stuart O.P."/>
            <person name="Cleave R."/>
            <person name="Magrath M.J.L."/>
            <person name="Mikheyev A.S."/>
        </authorList>
    </citation>
    <scope>NUCLEOTIDE SEQUENCE [LARGE SCALE GENOMIC DNA]</scope>
    <source>
        <strain evidence="1">Daus_M_001</strain>
        <tissue evidence="1">Leg muscle</tissue>
    </source>
</reference>
<name>A0ABQ9HRG2_9NEOP</name>
<dbReference type="Proteomes" id="UP001159363">
    <property type="component" value="Chromosome X"/>
</dbReference>
<sequence>MMDRLVKPIKKLWHEGNVANNWLQWKTKFKYYHEAIVGCYFASASFEETQSYSHADRTAEVTSKYLEKFHDEAAAVAVQEVKFNRNAPHPKQHGKRVTTHQQESKEQWQFQCDGCGKKNTSVGHAQLMMQSRQVREMHHEQLSLSSSSSEEDMIVAEVECAESVPASSTLPGTCDCVDSLSNVRIEPEWTAKVEVMNTHFINVKLDTPILFHGIV</sequence>
<protein>
    <submittedName>
        <fullName evidence="1">Uncharacterized protein</fullName>
    </submittedName>
</protein>
<keyword evidence="2" id="KW-1185">Reference proteome</keyword>